<dbReference type="EMBL" id="JAVDRP010000025">
    <property type="protein sequence ID" value="MDR6412824.1"/>
    <property type="molecule type" value="Genomic_DNA"/>
</dbReference>
<feature type="transmembrane region" description="Helical" evidence="1">
    <location>
        <begin position="59"/>
        <end position="76"/>
    </location>
</feature>
<evidence type="ECO:0000313" key="2">
    <source>
        <dbReference type="EMBL" id="MDR6412824.1"/>
    </source>
</evidence>
<dbReference type="InterPro" id="IPR046730">
    <property type="entry name" value="DUF6622"/>
</dbReference>
<dbReference type="Pfam" id="PF20327">
    <property type="entry name" value="DUF6622"/>
    <property type="match status" value="1"/>
</dbReference>
<proteinExistence type="predicted"/>
<feature type="transmembrane region" description="Helical" evidence="1">
    <location>
        <begin position="129"/>
        <end position="154"/>
    </location>
</feature>
<accession>A0ABU1M1C8</accession>
<sequence length="179" mass="19565">MEKTMNHVPHWVLVLFVALLVIGLRQSRTHVASRGRLLVMPLIMAALSLNALIRLFGADAWACLFWVGALVAPIVVRRRFSACVDAVYLEQERKFRIAGSWIPLGLMMAIFALRFAATMVAHMRLVEGGGVALGFALGFGVLSGAFVARSILIFGKAYGRRDSLSDMAGAIDAPRPFDH</sequence>
<feature type="transmembrane region" description="Helical" evidence="1">
    <location>
        <begin position="36"/>
        <end position="53"/>
    </location>
</feature>
<evidence type="ECO:0008006" key="4">
    <source>
        <dbReference type="Google" id="ProtNLM"/>
    </source>
</evidence>
<feature type="transmembrane region" description="Helical" evidence="1">
    <location>
        <begin position="97"/>
        <end position="117"/>
    </location>
</feature>
<dbReference type="Proteomes" id="UP001264340">
    <property type="component" value="Unassembled WGS sequence"/>
</dbReference>
<evidence type="ECO:0000313" key="3">
    <source>
        <dbReference type="Proteomes" id="UP001264340"/>
    </source>
</evidence>
<keyword evidence="1" id="KW-1133">Transmembrane helix</keyword>
<keyword evidence="1" id="KW-0812">Transmembrane</keyword>
<organism evidence="2 3">
    <name type="scientific">Paraburkholderia terricola</name>
    <dbReference type="NCBI Taxonomy" id="169427"/>
    <lineage>
        <taxon>Bacteria</taxon>
        <taxon>Pseudomonadati</taxon>
        <taxon>Pseudomonadota</taxon>
        <taxon>Betaproteobacteria</taxon>
        <taxon>Burkholderiales</taxon>
        <taxon>Burkholderiaceae</taxon>
        <taxon>Paraburkholderia</taxon>
    </lineage>
</organism>
<comment type="caution">
    <text evidence="2">The sequence shown here is derived from an EMBL/GenBank/DDBJ whole genome shotgun (WGS) entry which is preliminary data.</text>
</comment>
<gene>
    <name evidence="2" type="ORF">J2804_006260</name>
</gene>
<keyword evidence="1" id="KW-0472">Membrane</keyword>
<feature type="transmembrane region" description="Helical" evidence="1">
    <location>
        <begin position="6"/>
        <end position="24"/>
    </location>
</feature>
<name>A0ABU1M1C8_9BURK</name>
<dbReference type="RefSeq" id="WP_310127127.1">
    <property type="nucleotide sequence ID" value="NZ_JAVDRE010000032.1"/>
</dbReference>
<evidence type="ECO:0000256" key="1">
    <source>
        <dbReference type="SAM" id="Phobius"/>
    </source>
</evidence>
<protein>
    <recommendedName>
        <fullName evidence="4">DUF1453 domain-containing protein</fullName>
    </recommendedName>
</protein>
<keyword evidence="3" id="KW-1185">Reference proteome</keyword>
<reference evidence="2 3" key="1">
    <citation type="submission" date="2023-07" db="EMBL/GenBank/DDBJ databases">
        <title>Sorghum-associated microbial communities from plants grown in Nebraska, USA.</title>
        <authorList>
            <person name="Schachtman D."/>
        </authorList>
    </citation>
    <scope>NUCLEOTIDE SEQUENCE [LARGE SCALE GENOMIC DNA]</scope>
    <source>
        <strain evidence="2 3">DS1316</strain>
    </source>
</reference>